<dbReference type="Proteomes" id="UP001276564">
    <property type="component" value="Unassembled WGS sequence"/>
</dbReference>
<dbReference type="EMBL" id="JAVIIP010000005">
    <property type="protein sequence ID" value="MDX8538422.1"/>
    <property type="molecule type" value="Genomic_DNA"/>
</dbReference>
<evidence type="ECO:0000313" key="1">
    <source>
        <dbReference type="EMBL" id="MDX8538422.1"/>
    </source>
</evidence>
<dbReference type="InterPro" id="IPR036705">
    <property type="entry name" value="Ribosyl_crysJ1_sf"/>
</dbReference>
<evidence type="ECO:0000313" key="2">
    <source>
        <dbReference type="Proteomes" id="UP001276564"/>
    </source>
</evidence>
<name>A0ABU5AM90_9HYPH</name>
<dbReference type="InterPro" id="IPR050792">
    <property type="entry name" value="ADP-ribosylglycohydrolase"/>
</dbReference>
<accession>A0ABU5AM90</accession>
<organism evidence="1 2">
    <name type="scientific">Mesorhizobium abyssinicae</name>
    <dbReference type="NCBI Taxonomy" id="1209958"/>
    <lineage>
        <taxon>Bacteria</taxon>
        <taxon>Pseudomonadati</taxon>
        <taxon>Pseudomonadota</taxon>
        <taxon>Alphaproteobacteria</taxon>
        <taxon>Hyphomicrobiales</taxon>
        <taxon>Phyllobacteriaceae</taxon>
        <taxon>Mesorhizobium</taxon>
    </lineage>
</organism>
<reference evidence="1 2" key="1">
    <citation type="submission" date="2023-08" db="EMBL/GenBank/DDBJ databases">
        <title>Implementing the SeqCode for naming new Mesorhizobium species isolated from Vachellia karroo root nodules.</title>
        <authorList>
            <person name="Van Lill M."/>
        </authorList>
    </citation>
    <scope>NUCLEOTIDE SEQUENCE [LARGE SCALE GENOMIC DNA]</scope>
    <source>
        <strain evidence="1 2">VK4B</strain>
    </source>
</reference>
<keyword evidence="2" id="KW-1185">Reference proteome</keyword>
<sequence>MTDAAGAIDRAMGALIGGALGDALGMPTQLLSPARIAELYGHVEDFVAPVDDHPVSKGLVAGTITDDTEQALLLGRIMVESGDRFDHTRWVNALLDWEREVKARGSYDLLGPSTKRAIDAINDGVPPEEAGSGGDTNGAAMRIAPVGIMMPPEPLDALVAKVAETCRATHNTSIAIASAAAVAAAVSSGVSGADWRAASARAVTAARLGATHGNWVTGGDIAARIAWAQDLVRGKTEKEAIRLIVDLVGTGVASQESVPAAFAVLEVADGDPWRAAVISANLGGDTDTIGAIAAGMAGASAGLSRLPQHRIAKLHGIDLAEVRALADDLVAARKAKIRSGKEAAA</sequence>
<dbReference type="SUPFAM" id="SSF101478">
    <property type="entry name" value="ADP-ribosylglycohydrolase"/>
    <property type="match status" value="1"/>
</dbReference>
<dbReference type="RefSeq" id="WP_320320410.1">
    <property type="nucleotide sequence ID" value="NZ_JAVIIP010000005.1"/>
</dbReference>
<dbReference type="Gene3D" id="1.10.4080.10">
    <property type="entry name" value="ADP-ribosylation/Crystallin J1"/>
    <property type="match status" value="1"/>
</dbReference>
<dbReference type="PANTHER" id="PTHR16222:SF12">
    <property type="entry name" value="ADP-RIBOSYLGLYCOHYDROLASE-RELATED"/>
    <property type="match status" value="1"/>
</dbReference>
<dbReference type="PANTHER" id="PTHR16222">
    <property type="entry name" value="ADP-RIBOSYLGLYCOHYDROLASE"/>
    <property type="match status" value="1"/>
</dbReference>
<dbReference type="InterPro" id="IPR005502">
    <property type="entry name" value="Ribosyl_crysJ1"/>
</dbReference>
<dbReference type="Pfam" id="PF03747">
    <property type="entry name" value="ADP_ribosyl_GH"/>
    <property type="match status" value="1"/>
</dbReference>
<comment type="caution">
    <text evidence="1">The sequence shown here is derived from an EMBL/GenBank/DDBJ whole genome shotgun (WGS) entry which is preliminary data.</text>
</comment>
<proteinExistence type="predicted"/>
<protein>
    <submittedName>
        <fullName evidence="1">ADP-ribosylglycohydrolase family protein</fullName>
    </submittedName>
</protein>
<gene>
    <name evidence="1" type="ORF">RFM23_12415</name>
</gene>